<dbReference type="Pfam" id="PF00105">
    <property type="entry name" value="zf-C4"/>
    <property type="match status" value="1"/>
</dbReference>
<dbReference type="SMART" id="SM00399">
    <property type="entry name" value="ZnF_C4"/>
    <property type="match status" value="1"/>
</dbReference>
<keyword evidence="12" id="KW-1185">Reference proteome</keyword>
<evidence type="ECO:0000256" key="9">
    <source>
        <dbReference type="ARBA" id="ARBA00023242"/>
    </source>
</evidence>
<dbReference type="PROSITE" id="PS00031">
    <property type="entry name" value="NUCLEAR_REC_DBD_1"/>
    <property type="match status" value="1"/>
</dbReference>
<sequence>MPDHSVCLSYRRGLELFHEGQAVVALHVGCLCRPTSTGVFVENATDFSRPDFESLLVSGGGQAVTKTKTLGLTCVVCGDTSSGKHYGILACNGCSGFFKRSVRRKLIYRSVDRIPVKMVYAKNRKSADGYTTYTRVSVPIPYKIKRTENYELIKTCDFLAKDLKISTLFKMFLL</sequence>
<proteinExistence type="predicted"/>
<evidence type="ECO:0000259" key="10">
    <source>
        <dbReference type="PROSITE" id="PS51030"/>
    </source>
</evidence>
<evidence type="ECO:0000256" key="5">
    <source>
        <dbReference type="ARBA" id="ARBA00023015"/>
    </source>
</evidence>
<keyword evidence="6" id="KW-0238">DNA-binding</keyword>
<keyword evidence="7" id="KW-0804">Transcription</keyword>
<dbReference type="InterPro" id="IPR050274">
    <property type="entry name" value="Nuclear_hormone_rcpt_NR2"/>
</dbReference>
<organism evidence="11 12">
    <name type="scientific">Aphis glycines</name>
    <name type="common">Soybean aphid</name>
    <dbReference type="NCBI Taxonomy" id="307491"/>
    <lineage>
        <taxon>Eukaryota</taxon>
        <taxon>Metazoa</taxon>
        <taxon>Ecdysozoa</taxon>
        <taxon>Arthropoda</taxon>
        <taxon>Hexapoda</taxon>
        <taxon>Insecta</taxon>
        <taxon>Pterygota</taxon>
        <taxon>Neoptera</taxon>
        <taxon>Paraneoptera</taxon>
        <taxon>Hemiptera</taxon>
        <taxon>Sternorrhyncha</taxon>
        <taxon>Aphidomorpha</taxon>
        <taxon>Aphidoidea</taxon>
        <taxon>Aphididae</taxon>
        <taxon>Aphidini</taxon>
        <taxon>Aphis</taxon>
        <taxon>Aphis</taxon>
    </lineage>
</organism>
<dbReference type="OrthoDB" id="6598119at2759"/>
<dbReference type="GO" id="GO:0043565">
    <property type="term" value="F:sequence-specific DNA binding"/>
    <property type="evidence" value="ECO:0007669"/>
    <property type="project" value="InterPro"/>
</dbReference>
<protein>
    <recommendedName>
        <fullName evidence="10">Nuclear receptor domain-containing protein</fullName>
    </recommendedName>
</protein>
<keyword evidence="4" id="KW-0862">Zinc</keyword>
<dbReference type="InterPro" id="IPR001628">
    <property type="entry name" value="Znf_hrmn_rcpt"/>
</dbReference>
<reference evidence="11 12" key="1">
    <citation type="submission" date="2019-08" db="EMBL/GenBank/DDBJ databases">
        <title>The genome of the soybean aphid Biotype 1, its phylome, world population structure and adaptation to the North American continent.</title>
        <authorList>
            <person name="Giordano R."/>
            <person name="Donthu R.K."/>
            <person name="Hernandez A.G."/>
            <person name="Wright C.L."/>
            <person name="Zimin A.V."/>
        </authorList>
    </citation>
    <scope>NUCLEOTIDE SEQUENCE [LARGE SCALE GENOMIC DNA]</scope>
    <source>
        <tissue evidence="11">Whole aphids</tissue>
    </source>
</reference>
<evidence type="ECO:0000256" key="4">
    <source>
        <dbReference type="ARBA" id="ARBA00022833"/>
    </source>
</evidence>
<dbReference type="GO" id="GO:0008270">
    <property type="term" value="F:zinc ion binding"/>
    <property type="evidence" value="ECO:0007669"/>
    <property type="project" value="UniProtKB-KW"/>
</dbReference>
<evidence type="ECO:0000256" key="1">
    <source>
        <dbReference type="ARBA" id="ARBA00004123"/>
    </source>
</evidence>
<dbReference type="PROSITE" id="PS51030">
    <property type="entry name" value="NUCLEAR_REC_DBD_2"/>
    <property type="match status" value="1"/>
</dbReference>
<comment type="subcellular location">
    <subcellularLocation>
        <location evidence="1">Nucleus</location>
    </subcellularLocation>
</comment>
<dbReference type="SUPFAM" id="SSF57716">
    <property type="entry name" value="Glucocorticoid receptor-like (DNA-binding domain)"/>
    <property type="match status" value="1"/>
</dbReference>
<dbReference type="PRINTS" id="PR00047">
    <property type="entry name" value="STROIDFINGER"/>
</dbReference>
<dbReference type="Proteomes" id="UP000475862">
    <property type="component" value="Unassembled WGS sequence"/>
</dbReference>
<accession>A0A6G0TTS0</accession>
<evidence type="ECO:0000313" key="12">
    <source>
        <dbReference type="Proteomes" id="UP000475862"/>
    </source>
</evidence>
<keyword evidence="5" id="KW-0805">Transcription regulation</keyword>
<keyword evidence="8" id="KW-0675">Receptor</keyword>
<feature type="domain" description="Nuclear receptor" evidence="10">
    <location>
        <begin position="71"/>
        <end position="108"/>
    </location>
</feature>
<comment type="caution">
    <text evidence="11">The sequence shown here is derived from an EMBL/GenBank/DDBJ whole genome shotgun (WGS) entry which is preliminary data.</text>
</comment>
<evidence type="ECO:0000256" key="6">
    <source>
        <dbReference type="ARBA" id="ARBA00023125"/>
    </source>
</evidence>
<dbReference type="InterPro" id="IPR013088">
    <property type="entry name" value="Znf_NHR/GATA"/>
</dbReference>
<name>A0A6G0TTS0_APHGL</name>
<keyword evidence="3" id="KW-0863">Zinc-finger</keyword>
<keyword evidence="2" id="KW-0479">Metal-binding</keyword>
<dbReference type="GO" id="GO:0003700">
    <property type="term" value="F:DNA-binding transcription factor activity"/>
    <property type="evidence" value="ECO:0007669"/>
    <property type="project" value="InterPro"/>
</dbReference>
<evidence type="ECO:0000256" key="2">
    <source>
        <dbReference type="ARBA" id="ARBA00022723"/>
    </source>
</evidence>
<evidence type="ECO:0000256" key="7">
    <source>
        <dbReference type="ARBA" id="ARBA00023163"/>
    </source>
</evidence>
<dbReference type="PANTHER" id="PTHR24083">
    <property type="entry name" value="NUCLEAR HORMONE RECEPTOR"/>
    <property type="match status" value="1"/>
</dbReference>
<evidence type="ECO:0000256" key="3">
    <source>
        <dbReference type="ARBA" id="ARBA00022771"/>
    </source>
</evidence>
<keyword evidence="9" id="KW-0539">Nucleus</keyword>
<evidence type="ECO:0000256" key="8">
    <source>
        <dbReference type="ARBA" id="ARBA00023170"/>
    </source>
</evidence>
<dbReference type="EMBL" id="VYZN01000015">
    <property type="protein sequence ID" value="KAE9538785.1"/>
    <property type="molecule type" value="Genomic_DNA"/>
</dbReference>
<dbReference type="AlphaFoldDB" id="A0A6G0TTS0"/>
<dbReference type="GO" id="GO:0005634">
    <property type="term" value="C:nucleus"/>
    <property type="evidence" value="ECO:0007669"/>
    <property type="project" value="UniProtKB-SubCell"/>
</dbReference>
<dbReference type="Gene3D" id="3.30.50.10">
    <property type="entry name" value="Erythroid Transcription Factor GATA-1, subunit A"/>
    <property type="match status" value="1"/>
</dbReference>
<evidence type="ECO:0000313" key="11">
    <source>
        <dbReference type="EMBL" id="KAE9538785.1"/>
    </source>
</evidence>
<gene>
    <name evidence="11" type="ORF">AGLY_005367</name>
</gene>